<dbReference type="Proteomes" id="UP000255326">
    <property type="component" value="Unassembled WGS sequence"/>
</dbReference>
<evidence type="ECO:0000313" key="3">
    <source>
        <dbReference type="Proteomes" id="UP000255326"/>
    </source>
</evidence>
<keyword evidence="1" id="KW-0175">Coiled coil</keyword>
<accession>A0A370GP04</accession>
<keyword evidence="3" id="KW-1185">Reference proteome</keyword>
<dbReference type="Gene3D" id="3.40.50.1240">
    <property type="entry name" value="Phosphoglycerate mutase-like"/>
    <property type="match status" value="1"/>
</dbReference>
<dbReference type="Pfam" id="PF00300">
    <property type="entry name" value="His_Phos_1"/>
    <property type="match status" value="1"/>
</dbReference>
<gene>
    <name evidence="2" type="ORF">DFR59_10286</name>
</gene>
<dbReference type="InterPro" id="IPR013078">
    <property type="entry name" value="His_Pase_superF_clade-1"/>
</dbReference>
<dbReference type="SUPFAM" id="SSF53254">
    <property type="entry name" value="Phosphoglycerate mutase-like"/>
    <property type="match status" value="1"/>
</dbReference>
<reference evidence="2 3" key="1">
    <citation type="submission" date="2018-07" db="EMBL/GenBank/DDBJ databases">
        <title>Genomic Encyclopedia of Type Strains, Phase IV (KMG-IV): sequencing the most valuable type-strain genomes for metagenomic binning, comparative biology and taxonomic classification.</title>
        <authorList>
            <person name="Goeker M."/>
        </authorList>
    </citation>
    <scope>NUCLEOTIDE SEQUENCE [LARGE SCALE GENOMIC DNA]</scope>
    <source>
        <strain evidence="2 3">DSM 25281</strain>
    </source>
</reference>
<comment type="caution">
    <text evidence="2">The sequence shown here is derived from an EMBL/GenBank/DDBJ whole genome shotgun (WGS) entry which is preliminary data.</text>
</comment>
<evidence type="ECO:0000313" key="2">
    <source>
        <dbReference type="EMBL" id="RDI45458.1"/>
    </source>
</evidence>
<evidence type="ECO:0000256" key="1">
    <source>
        <dbReference type="SAM" id="Coils"/>
    </source>
</evidence>
<organism evidence="2 3">
    <name type="scientific">Falsibacillus pallidus</name>
    <dbReference type="NCBI Taxonomy" id="493781"/>
    <lineage>
        <taxon>Bacteria</taxon>
        <taxon>Bacillati</taxon>
        <taxon>Bacillota</taxon>
        <taxon>Bacilli</taxon>
        <taxon>Bacillales</taxon>
        <taxon>Bacillaceae</taxon>
        <taxon>Falsibacillus</taxon>
    </lineage>
</organism>
<dbReference type="CDD" id="cd07067">
    <property type="entry name" value="HP_PGM_like"/>
    <property type="match status" value="1"/>
</dbReference>
<dbReference type="RefSeq" id="WP_114744322.1">
    <property type="nucleotide sequence ID" value="NZ_QQAY01000002.1"/>
</dbReference>
<dbReference type="OrthoDB" id="1680942at2"/>
<feature type="coiled-coil region" evidence="1">
    <location>
        <begin position="108"/>
        <end position="135"/>
    </location>
</feature>
<proteinExistence type="predicted"/>
<name>A0A370GP04_9BACI</name>
<dbReference type="AlphaFoldDB" id="A0A370GP04"/>
<dbReference type="InterPro" id="IPR029033">
    <property type="entry name" value="His_PPase_superfam"/>
</dbReference>
<sequence length="180" mass="21291">MKVGLVRHFKVLKEFPKERMISQENVMKWFDEYDHAEVEPAEVDFRGIHWDRCYTSDLSRAVTTSESIFKGEVIQLSELREIKMYPIFKPTRKLPFLAWAAIIRLAWAANHKSQLEKKEDILERINNVLDRILNNPKENVLIVGHGALMIYMHQEIIKRGFSGPKIRHPRNGELYLYEKK</sequence>
<protein>
    <submittedName>
        <fullName evidence="2">Histidine phosphatase superfamily protein (Branch 1)</fullName>
    </submittedName>
</protein>
<dbReference type="EMBL" id="QQAY01000002">
    <property type="protein sequence ID" value="RDI45458.1"/>
    <property type="molecule type" value="Genomic_DNA"/>
</dbReference>